<dbReference type="REBASE" id="760264">
    <property type="entry name" value="S2.Bad703BORF8370P"/>
</dbReference>
<dbReference type="GO" id="GO:0003677">
    <property type="term" value="F:DNA binding"/>
    <property type="evidence" value="ECO:0007669"/>
    <property type="project" value="UniProtKB-KW"/>
</dbReference>
<evidence type="ECO:0000256" key="1">
    <source>
        <dbReference type="ARBA" id="ARBA00010923"/>
    </source>
</evidence>
<dbReference type="Gene3D" id="3.90.220.20">
    <property type="entry name" value="DNA methylase specificity domains"/>
    <property type="match status" value="1"/>
</dbReference>
<evidence type="ECO:0000256" key="2">
    <source>
        <dbReference type="ARBA" id="ARBA00022747"/>
    </source>
</evidence>
<dbReference type="Pfam" id="PF01420">
    <property type="entry name" value="Methylase_S"/>
    <property type="match status" value="1"/>
</dbReference>
<name>A0AAF0VDU6_BIFAD</name>
<reference evidence="5" key="2">
    <citation type="submission" date="2023-09" db="EMBL/GenBank/DDBJ databases">
        <title>Ecological and genomic based identification of the Bifidobacterium adolescentis prototype of the healthy human gut microbiota.</title>
        <authorList>
            <person name="Lugli G.A."/>
            <person name="Argentini C."/>
            <person name="Tarracchini C."/>
            <person name="Fontana F."/>
            <person name="Alessandri G."/>
            <person name="Mancabelli L."/>
            <person name="Milani C."/>
            <person name="Turroni F."/>
            <person name="Ventura M."/>
        </authorList>
    </citation>
    <scope>NUCLEOTIDE SEQUENCE</scope>
    <source>
        <strain evidence="5">703B</strain>
    </source>
</reference>
<dbReference type="SUPFAM" id="SSF116734">
    <property type="entry name" value="DNA methylase specificity domain"/>
    <property type="match status" value="1"/>
</dbReference>
<evidence type="ECO:0000259" key="4">
    <source>
        <dbReference type="Pfam" id="PF01420"/>
    </source>
</evidence>
<keyword evidence="2" id="KW-0680">Restriction system</keyword>
<feature type="domain" description="Type I restriction modification DNA specificity" evidence="4">
    <location>
        <begin position="3"/>
        <end position="151"/>
    </location>
</feature>
<dbReference type="InterPro" id="IPR044946">
    <property type="entry name" value="Restrct_endonuc_typeI_TRD_sf"/>
</dbReference>
<evidence type="ECO:0000313" key="5">
    <source>
        <dbReference type="EMBL" id="WNE84993.1"/>
    </source>
</evidence>
<keyword evidence="5" id="KW-0378">Hydrolase</keyword>
<evidence type="ECO:0000313" key="6">
    <source>
        <dbReference type="Proteomes" id="UP000193179"/>
    </source>
</evidence>
<dbReference type="Proteomes" id="UP000193179">
    <property type="component" value="Chromosome"/>
</dbReference>
<sequence length="156" mass="17302">MSWEKTTLGKVANLRRGFDLPKSQRSQGNVPVYSSSGITGFNNAAAVDSPCVITGRYGTIGKVFFSDKPCWPLNTSLYSTEFYGNNPKFIYYLLQRIPWQSYTTASAVPGINRNHVNLCPVRIADRATQDAITEVLDSIEAKINTNNQLNDYLLAA</sequence>
<protein>
    <submittedName>
        <fullName evidence="5">Restriction endonuclease subunit S</fullName>
        <ecNumber evidence="5">3.1.21.-</ecNumber>
    </submittedName>
</protein>
<dbReference type="RefSeq" id="WP_085346771.1">
    <property type="nucleotide sequence ID" value="NZ_CP133648.1"/>
</dbReference>
<dbReference type="EMBL" id="CP133648">
    <property type="protein sequence ID" value="WNE84993.1"/>
    <property type="molecule type" value="Genomic_DNA"/>
</dbReference>
<proteinExistence type="inferred from homology"/>
<keyword evidence="5" id="KW-0540">Nuclease</keyword>
<keyword evidence="5" id="KW-0255">Endonuclease</keyword>
<accession>A0AAF0VDU6</accession>
<gene>
    <name evidence="5" type="ORF">B0703_08360</name>
</gene>
<dbReference type="PANTHER" id="PTHR30408">
    <property type="entry name" value="TYPE-1 RESTRICTION ENZYME ECOKI SPECIFICITY PROTEIN"/>
    <property type="match status" value="1"/>
</dbReference>
<dbReference type="GO" id="GO:0004519">
    <property type="term" value="F:endonuclease activity"/>
    <property type="evidence" value="ECO:0007669"/>
    <property type="project" value="UniProtKB-KW"/>
</dbReference>
<evidence type="ECO:0000256" key="3">
    <source>
        <dbReference type="ARBA" id="ARBA00023125"/>
    </source>
</evidence>
<reference evidence="5" key="1">
    <citation type="journal article" date="2016" name="Sci. Rep.">
        <title>Evaluation of genetic diversity among strains of the human gut commensal Bifidobacterium adolescentis.</title>
        <authorList>
            <person name="Duranti S."/>
            <person name="Milani C."/>
            <person name="Lugli G.A."/>
            <person name="Mancabelli L."/>
            <person name="Turroni F."/>
            <person name="Ferrario C."/>
            <person name="Mangifesta M."/>
            <person name="Viappiani A."/>
            <person name="Sanchez B."/>
            <person name="Margolles A."/>
            <person name="van Sinderen D."/>
            <person name="Ventura M."/>
        </authorList>
    </citation>
    <scope>NUCLEOTIDE SEQUENCE</scope>
    <source>
        <strain evidence="5">703B</strain>
    </source>
</reference>
<dbReference type="GO" id="GO:0016787">
    <property type="term" value="F:hydrolase activity"/>
    <property type="evidence" value="ECO:0007669"/>
    <property type="project" value="UniProtKB-KW"/>
</dbReference>
<dbReference type="InterPro" id="IPR052021">
    <property type="entry name" value="Type-I_RS_S_subunit"/>
</dbReference>
<dbReference type="CDD" id="cd17267">
    <property type="entry name" value="RMtype1_S_EcoAO83I-TRD1-CR1_like"/>
    <property type="match status" value="1"/>
</dbReference>
<dbReference type="PANTHER" id="PTHR30408:SF12">
    <property type="entry name" value="TYPE I RESTRICTION ENZYME MJAVIII SPECIFICITY SUBUNIT"/>
    <property type="match status" value="1"/>
</dbReference>
<dbReference type="GO" id="GO:0009307">
    <property type="term" value="P:DNA restriction-modification system"/>
    <property type="evidence" value="ECO:0007669"/>
    <property type="project" value="UniProtKB-KW"/>
</dbReference>
<dbReference type="AlphaFoldDB" id="A0AAF0VDU6"/>
<organism evidence="5 6">
    <name type="scientific">Bifidobacterium adolescentis</name>
    <dbReference type="NCBI Taxonomy" id="1680"/>
    <lineage>
        <taxon>Bacteria</taxon>
        <taxon>Bacillati</taxon>
        <taxon>Actinomycetota</taxon>
        <taxon>Actinomycetes</taxon>
        <taxon>Bifidobacteriales</taxon>
        <taxon>Bifidobacteriaceae</taxon>
        <taxon>Bifidobacterium</taxon>
    </lineage>
</organism>
<comment type="similarity">
    <text evidence="1">Belongs to the type-I restriction system S methylase family.</text>
</comment>
<dbReference type="InterPro" id="IPR000055">
    <property type="entry name" value="Restrct_endonuc_typeI_TRD"/>
</dbReference>
<dbReference type="EC" id="3.1.21.-" evidence="5"/>
<keyword evidence="3" id="KW-0238">DNA-binding</keyword>